<dbReference type="AlphaFoldDB" id="A0AA88GXN4"/>
<sequence>MQQQQPTTEQHQASMKQPQQTTGWAIGHSVMTGLYGYAVADLMLLFVALFMFVLSLTGMIGLWSHIHPEHKSRLVRFNYMGCVWGLNFISFLYVFMWVTEFAFTGPLFYYNNSSMNGSLGWVVNILVLFHPGFAVPLSVFQCLMAGLSSITSTRYYVFTEEIRMQQMQQMMMSGAQVSVPTTTSTVVTTTYASGMEQQPVQEYKEVTFTPVQPTYHAENIVQ</sequence>
<feature type="transmembrane region" description="Helical" evidence="1">
    <location>
        <begin position="77"/>
        <end position="98"/>
    </location>
</feature>
<proteinExistence type="predicted"/>
<feature type="transmembrane region" description="Helical" evidence="1">
    <location>
        <begin position="118"/>
        <end position="140"/>
    </location>
</feature>
<reference evidence="2 3" key="1">
    <citation type="journal article" date="2018" name="BMC Genomics">
        <title>The genome of Naegleria lovaniensis, the basis for a comparative approach to unravel pathogenicity factors of the human pathogenic amoeba N. fowleri.</title>
        <authorList>
            <person name="Liechti N."/>
            <person name="Schurch N."/>
            <person name="Bruggmann R."/>
            <person name="Wittwer M."/>
        </authorList>
    </citation>
    <scope>NUCLEOTIDE SEQUENCE [LARGE SCALE GENOMIC DNA]</scope>
    <source>
        <strain evidence="2 3">ATCC 30569</strain>
    </source>
</reference>
<accession>A0AA88GXN4</accession>
<feature type="transmembrane region" description="Helical" evidence="1">
    <location>
        <begin position="44"/>
        <end position="65"/>
    </location>
</feature>
<dbReference type="GeneID" id="68093594"/>
<dbReference type="RefSeq" id="XP_044551536.1">
    <property type="nucleotide sequence ID" value="XM_044687027.1"/>
</dbReference>
<keyword evidence="1" id="KW-0472">Membrane</keyword>
<protein>
    <submittedName>
        <fullName evidence="2">Uncharacterized protein</fullName>
    </submittedName>
</protein>
<organism evidence="2 3">
    <name type="scientific">Naegleria lovaniensis</name>
    <name type="common">Amoeba</name>
    <dbReference type="NCBI Taxonomy" id="51637"/>
    <lineage>
        <taxon>Eukaryota</taxon>
        <taxon>Discoba</taxon>
        <taxon>Heterolobosea</taxon>
        <taxon>Tetramitia</taxon>
        <taxon>Eutetramitia</taxon>
        <taxon>Vahlkampfiidae</taxon>
        <taxon>Naegleria</taxon>
    </lineage>
</organism>
<name>A0AA88GXN4_NAELO</name>
<evidence type="ECO:0000313" key="3">
    <source>
        <dbReference type="Proteomes" id="UP000816034"/>
    </source>
</evidence>
<keyword evidence="1" id="KW-0812">Transmembrane</keyword>
<comment type="caution">
    <text evidence="2">The sequence shown here is derived from an EMBL/GenBank/DDBJ whole genome shotgun (WGS) entry which is preliminary data.</text>
</comment>
<dbReference type="Proteomes" id="UP000816034">
    <property type="component" value="Unassembled WGS sequence"/>
</dbReference>
<feature type="transmembrane region" description="Helical" evidence="1">
    <location>
        <begin position="21"/>
        <end position="38"/>
    </location>
</feature>
<keyword evidence="1" id="KW-1133">Transmembrane helix</keyword>
<dbReference type="EMBL" id="PYSW02000012">
    <property type="protein sequence ID" value="KAG2387544.1"/>
    <property type="molecule type" value="Genomic_DNA"/>
</dbReference>
<evidence type="ECO:0000313" key="2">
    <source>
        <dbReference type="EMBL" id="KAG2387544.1"/>
    </source>
</evidence>
<keyword evidence="3" id="KW-1185">Reference proteome</keyword>
<evidence type="ECO:0000256" key="1">
    <source>
        <dbReference type="SAM" id="Phobius"/>
    </source>
</evidence>
<gene>
    <name evidence="2" type="ORF">C9374_001138</name>
</gene>